<evidence type="ECO:0000313" key="5">
    <source>
        <dbReference type="Proteomes" id="UP000867740"/>
    </source>
</evidence>
<gene>
    <name evidence="4" type="ORF">I8531_005522</name>
</gene>
<reference evidence="4" key="1">
    <citation type="journal article" date="2018" name="Genome Biol.">
        <title>SKESA: strategic k-mer extension for scrupulous assemblies.</title>
        <authorList>
            <person name="Souvorov A."/>
            <person name="Agarwala R."/>
            <person name="Lipman D.J."/>
        </authorList>
    </citation>
    <scope>NUCLEOTIDE SEQUENCE</scope>
    <source>
        <strain evidence="4">CAVp300</strain>
    </source>
</reference>
<feature type="region of interest" description="Disordered" evidence="1">
    <location>
        <begin position="54"/>
        <end position="76"/>
    </location>
</feature>
<name>A0A9P3TCK7_KLUIN</name>
<dbReference type="Proteomes" id="UP000867740">
    <property type="component" value="Unassembled WGS sequence"/>
</dbReference>
<keyword evidence="2" id="KW-0472">Membrane</keyword>
<sequence>MALTKCKECKKEVSTSAKTCPHCGVKDPGTTAGQMFIGLLVVVGLVWGGVKIFGGSDDNSTTKTDTPKTCSASDGQ</sequence>
<dbReference type="Pfam" id="PF10571">
    <property type="entry name" value="UPF0547"/>
    <property type="match status" value="1"/>
</dbReference>
<feature type="non-terminal residue" evidence="4">
    <location>
        <position position="76"/>
    </location>
</feature>
<evidence type="ECO:0000313" key="4">
    <source>
        <dbReference type="EMBL" id="HAT3585103.1"/>
    </source>
</evidence>
<feature type="compositionally biased region" description="Polar residues" evidence="1">
    <location>
        <begin position="57"/>
        <end position="76"/>
    </location>
</feature>
<accession>A0A9P3TCK7</accession>
<dbReference type="AlphaFoldDB" id="A0A9P3TCK7"/>
<dbReference type="EMBL" id="DACSUM010000104">
    <property type="protein sequence ID" value="HAT3585103.1"/>
    <property type="molecule type" value="Genomic_DNA"/>
</dbReference>
<keyword evidence="2" id="KW-0812">Transmembrane</keyword>
<feature type="domain" description="UPF0547" evidence="3">
    <location>
        <begin position="5"/>
        <end position="24"/>
    </location>
</feature>
<comment type="caution">
    <text evidence="4">The sequence shown here is derived from an EMBL/GenBank/DDBJ whole genome shotgun (WGS) entry which is preliminary data.</text>
</comment>
<protein>
    <submittedName>
        <fullName evidence="4">Hydrogenase maturation nickel metallochaperone HypA</fullName>
    </submittedName>
</protein>
<proteinExistence type="predicted"/>
<keyword evidence="2" id="KW-1133">Transmembrane helix</keyword>
<dbReference type="InterPro" id="IPR018886">
    <property type="entry name" value="UPF0547"/>
</dbReference>
<evidence type="ECO:0000259" key="3">
    <source>
        <dbReference type="Pfam" id="PF10571"/>
    </source>
</evidence>
<evidence type="ECO:0000256" key="1">
    <source>
        <dbReference type="SAM" id="MobiDB-lite"/>
    </source>
</evidence>
<feature type="transmembrane region" description="Helical" evidence="2">
    <location>
        <begin position="35"/>
        <end position="54"/>
    </location>
</feature>
<organism evidence="4 5">
    <name type="scientific">Kluyvera intermedia</name>
    <name type="common">Enterobacter intermedius</name>
    <dbReference type="NCBI Taxonomy" id="61648"/>
    <lineage>
        <taxon>Bacteria</taxon>
        <taxon>Pseudomonadati</taxon>
        <taxon>Pseudomonadota</taxon>
        <taxon>Gammaproteobacteria</taxon>
        <taxon>Enterobacterales</taxon>
        <taxon>Enterobacteriaceae</taxon>
        <taxon>Kluyvera</taxon>
    </lineage>
</organism>
<reference evidence="4" key="2">
    <citation type="submission" date="2020-10" db="EMBL/GenBank/DDBJ databases">
        <authorList>
            <consortium name="NCBI Pathogen Detection Project"/>
        </authorList>
    </citation>
    <scope>NUCLEOTIDE SEQUENCE</scope>
    <source>
        <strain evidence="4">CAVp300</strain>
    </source>
</reference>
<evidence type="ECO:0000256" key="2">
    <source>
        <dbReference type="SAM" id="Phobius"/>
    </source>
</evidence>